<evidence type="ECO:0000256" key="2">
    <source>
        <dbReference type="ARBA" id="ARBA00022448"/>
    </source>
</evidence>
<keyword evidence="4 7" id="KW-1133">Transmembrane helix</keyword>
<dbReference type="Proteomes" id="UP001165422">
    <property type="component" value="Unassembled WGS sequence"/>
</dbReference>
<evidence type="ECO:0000259" key="8">
    <source>
        <dbReference type="PROSITE" id="PS50850"/>
    </source>
</evidence>
<dbReference type="InterPro" id="IPR020846">
    <property type="entry name" value="MFS_dom"/>
</dbReference>
<feature type="transmembrane region" description="Helical" evidence="7">
    <location>
        <begin position="416"/>
        <end position="435"/>
    </location>
</feature>
<evidence type="ECO:0000256" key="1">
    <source>
        <dbReference type="ARBA" id="ARBA00004651"/>
    </source>
</evidence>
<feature type="transmembrane region" description="Helical" evidence="7">
    <location>
        <begin position="103"/>
        <end position="129"/>
    </location>
</feature>
<dbReference type="InterPro" id="IPR011701">
    <property type="entry name" value="MFS"/>
</dbReference>
<accession>A0ABS8N5K7</accession>
<keyword evidence="10" id="KW-1185">Reference proteome</keyword>
<evidence type="ECO:0000313" key="9">
    <source>
        <dbReference type="EMBL" id="MCC9295091.1"/>
    </source>
</evidence>
<feature type="transmembrane region" description="Helical" evidence="7">
    <location>
        <begin position="326"/>
        <end position="343"/>
    </location>
</feature>
<evidence type="ECO:0000256" key="3">
    <source>
        <dbReference type="ARBA" id="ARBA00022692"/>
    </source>
</evidence>
<feature type="compositionally biased region" description="Polar residues" evidence="6">
    <location>
        <begin position="1"/>
        <end position="19"/>
    </location>
</feature>
<keyword evidence="5 7" id="KW-0472">Membrane</keyword>
<feature type="region of interest" description="Disordered" evidence="6">
    <location>
        <begin position="1"/>
        <end position="21"/>
    </location>
</feature>
<comment type="subcellular location">
    <subcellularLocation>
        <location evidence="1">Cell membrane</location>
        <topology evidence="1">Multi-pass membrane protein</topology>
    </subcellularLocation>
</comment>
<proteinExistence type="predicted"/>
<evidence type="ECO:0000313" key="10">
    <source>
        <dbReference type="Proteomes" id="UP001165422"/>
    </source>
</evidence>
<feature type="transmembrane region" description="Helical" evidence="7">
    <location>
        <begin position="182"/>
        <end position="203"/>
    </location>
</feature>
<dbReference type="SUPFAM" id="SSF103473">
    <property type="entry name" value="MFS general substrate transporter"/>
    <property type="match status" value="1"/>
</dbReference>
<organism evidence="9 10">
    <name type="scientific">Clostridium aromativorans</name>
    <dbReference type="NCBI Taxonomy" id="2836848"/>
    <lineage>
        <taxon>Bacteria</taxon>
        <taxon>Bacillati</taxon>
        <taxon>Bacillota</taxon>
        <taxon>Clostridia</taxon>
        <taxon>Eubacteriales</taxon>
        <taxon>Clostridiaceae</taxon>
        <taxon>Clostridium</taxon>
    </lineage>
</organism>
<feature type="transmembrane region" description="Helical" evidence="7">
    <location>
        <begin position="63"/>
        <end position="82"/>
    </location>
</feature>
<protein>
    <submittedName>
        <fullName evidence="9">MFS transporter</fullName>
    </submittedName>
</protein>
<evidence type="ECO:0000256" key="7">
    <source>
        <dbReference type="SAM" id="Phobius"/>
    </source>
</evidence>
<dbReference type="Pfam" id="PF07690">
    <property type="entry name" value="MFS_1"/>
    <property type="match status" value="2"/>
</dbReference>
<dbReference type="RefSeq" id="WP_229981445.1">
    <property type="nucleotide sequence ID" value="NZ_JAJJPB010000010.1"/>
</dbReference>
<dbReference type="InterPro" id="IPR036259">
    <property type="entry name" value="MFS_trans_sf"/>
</dbReference>
<dbReference type="CDD" id="cd17319">
    <property type="entry name" value="MFS_ExuT_GudP_like"/>
    <property type="match status" value="1"/>
</dbReference>
<feature type="transmembrane region" description="Helical" evidence="7">
    <location>
        <begin position="253"/>
        <end position="273"/>
    </location>
</feature>
<dbReference type="PANTHER" id="PTHR11662">
    <property type="entry name" value="SOLUTE CARRIER FAMILY 17"/>
    <property type="match status" value="1"/>
</dbReference>
<sequence>MSMQNKKAAVSNQSTLNKSDNMRKKAGRRWVMLGVLSLGVAFNYLDRSTLSIALPYIMKDIHMTPAVTGVILSGFFWSYVIFQLPAGYIGDKIGPRLTQGFASIIWGLSTALNALSRGFFSFFGLRFVLGAAESPLYTSGSKAIKEWFPKKERSFASGTFNNASKLGGTVATPLLAVLITTIGWRLSFAVVGGIAAIWGFIWLKYYKTPRQYNSITEEELNLIESDQEEVKEDVSKELPKYAVAKLFKQKTMWCMMVGFFSINFVSYFFFTWFPTYMINTYHLKLLTFGFIGILPGIAAMIGGWIGGIACDQLYRRGYSTTISRKVPLIVGLLLSCVIGLAAISHNIWFTVTVLCIANGAATGAGSVVWTLPADVAPNSNMIGTIGGVQNAAANISGIVCPILIGVLLGISNSYTLPFIISGIVALVGAFAYLIMPKLEPMKLH</sequence>
<dbReference type="InterPro" id="IPR050382">
    <property type="entry name" value="MFS_Na/Anion_cotransporter"/>
</dbReference>
<feature type="domain" description="Major facilitator superfamily (MFS) profile" evidence="8">
    <location>
        <begin position="32"/>
        <end position="439"/>
    </location>
</feature>
<dbReference type="PANTHER" id="PTHR11662:SF399">
    <property type="entry name" value="FI19708P1-RELATED"/>
    <property type="match status" value="1"/>
</dbReference>
<gene>
    <name evidence="9" type="ORF">LN736_09510</name>
</gene>
<evidence type="ECO:0000256" key="5">
    <source>
        <dbReference type="ARBA" id="ARBA00023136"/>
    </source>
</evidence>
<reference evidence="9" key="1">
    <citation type="submission" date="2021-11" db="EMBL/GenBank/DDBJ databases">
        <authorList>
            <person name="Qingchun L."/>
            <person name="Dong Z."/>
            <person name="Zongwei Q."/>
            <person name="Jia Z."/>
            <person name="Duotao L."/>
        </authorList>
    </citation>
    <scope>NUCLEOTIDE SEQUENCE</scope>
    <source>
        <strain evidence="9">WLY-B-L2</strain>
    </source>
</reference>
<dbReference type="PROSITE" id="PS50850">
    <property type="entry name" value="MFS"/>
    <property type="match status" value="1"/>
</dbReference>
<evidence type="ECO:0000256" key="6">
    <source>
        <dbReference type="SAM" id="MobiDB-lite"/>
    </source>
</evidence>
<dbReference type="EMBL" id="JAJJPB010000010">
    <property type="protein sequence ID" value="MCC9295091.1"/>
    <property type="molecule type" value="Genomic_DNA"/>
</dbReference>
<feature type="transmembrane region" description="Helical" evidence="7">
    <location>
        <begin position="391"/>
        <end position="410"/>
    </location>
</feature>
<feature type="transmembrane region" description="Helical" evidence="7">
    <location>
        <begin position="349"/>
        <end position="371"/>
    </location>
</feature>
<comment type="caution">
    <text evidence="9">The sequence shown here is derived from an EMBL/GenBank/DDBJ whole genome shotgun (WGS) entry which is preliminary data.</text>
</comment>
<dbReference type="Gene3D" id="1.20.1250.20">
    <property type="entry name" value="MFS general substrate transporter like domains"/>
    <property type="match status" value="2"/>
</dbReference>
<name>A0ABS8N5K7_9CLOT</name>
<keyword evidence="3 7" id="KW-0812">Transmembrane</keyword>
<evidence type="ECO:0000256" key="4">
    <source>
        <dbReference type="ARBA" id="ARBA00022989"/>
    </source>
</evidence>
<feature type="transmembrane region" description="Helical" evidence="7">
    <location>
        <begin position="285"/>
        <end position="305"/>
    </location>
</feature>
<keyword evidence="2" id="KW-0813">Transport</keyword>